<accession>A0A9D2DIB7</accession>
<evidence type="ECO:0000256" key="6">
    <source>
        <dbReference type="ARBA" id="ARBA00022982"/>
    </source>
</evidence>
<dbReference type="PANTHER" id="PTHR36541">
    <property type="entry name" value="SUPEROXIDE REDUCTASE-RELATED"/>
    <property type="match status" value="1"/>
</dbReference>
<gene>
    <name evidence="13" type="ORF">IAA22_00500</name>
</gene>
<keyword evidence="7" id="KW-0408">Iron</keyword>
<dbReference type="AlphaFoldDB" id="A0A9D2DIB7"/>
<dbReference type="InterPro" id="IPR036073">
    <property type="entry name" value="Desulfoferrodoxin_Fe-bd_dom_sf"/>
</dbReference>
<dbReference type="Pfam" id="PF01880">
    <property type="entry name" value="Desulfoferrodox"/>
    <property type="match status" value="1"/>
</dbReference>
<evidence type="ECO:0000256" key="1">
    <source>
        <dbReference type="ARBA" id="ARBA00005941"/>
    </source>
</evidence>
<evidence type="ECO:0000256" key="10">
    <source>
        <dbReference type="ARBA" id="ARBA00047448"/>
    </source>
</evidence>
<dbReference type="GO" id="GO:0050605">
    <property type="term" value="F:superoxide reductase activity"/>
    <property type="evidence" value="ECO:0007669"/>
    <property type="project" value="UniProtKB-EC"/>
</dbReference>
<dbReference type="Gene3D" id="2.60.40.730">
    <property type="entry name" value="SOR catalytic domain"/>
    <property type="match status" value="1"/>
</dbReference>
<evidence type="ECO:0000313" key="13">
    <source>
        <dbReference type="EMBL" id="HIZ17587.1"/>
    </source>
</evidence>
<evidence type="ECO:0000313" key="14">
    <source>
        <dbReference type="Proteomes" id="UP000824029"/>
    </source>
</evidence>
<comment type="function">
    <text evidence="8">Catalyzes the one-electron reduction of superoxide anion radical to hydrogen peroxide at a nonheme ferrous iron center. Plays a fundamental role in case of oxidative stress via its superoxide detoxification activity.</text>
</comment>
<evidence type="ECO:0000256" key="5">
    <source>
        <dbReference type="ARBA" id="ARBA00022723"/>
    </source>
</evidence>
<organism evidence="13 14">
    <name type="scientific">Candidatus Olsenella stercoravium</name>
    <dbReference type="NCBI Taxonomy" id="2838713"/>
    <lineage>
        <taxon>Bacteria</taxon>
        <taxon>Bacillati</taxon>
        <taxon>Actinomycetota</taxon>
        <taxon>Coriobacteriia</taxon>
        <taxon>Coriobacteriales</taxon>
        <taxon>Atopobiaceae</taxon>
        <taxon>Olsenella</taxon>
    </lineage>
</organism>
<keyword evidence="4" id="KW-0813">Transport</keyword>
<evidence type="ECO:0000256" key="2">
    <source>
        <dbReference type="ARBA" id="ARBA00012679"/>
    </source>
</evidence>
<dbReference type="InterPro" id="IPR002742">
    <property type="entry name" value="Desulfoferrodoxin_Fe-bd_dom"/>
</dbReference>
<dbReference type="GO" id="GO:0005506">
    <property type="term" value="F:iron ion binding"/>
    <property type="evidence" value="ECO:0007669"/>
    <property type="project" value="InterPro"/>
</dbReference>
<evidence type="ECO:0000256" key="4">
    <source>
        <dbReference type="ARBA" id="ARBA00022448"/>
    </source>
</evidence>
<comment type="caution">
    <text evidence="13">The sequence shown here is derived from an EMBL/GenBank/DDBJ whole genome shotgun (WGS) entry which is preliminary data.</text>
</comment>
<comment type="catalytic activity">
    <reaction evidence="10">
        <text>reduced [rubredoxin] + superoxide + 2 H(+) = oxidized [rubredoxin] + H2O2</text>
        <dbReference type="Rhea" id="RHEA:21324"/>
        <dbReference type="Rhea" id="RHEA-COMP:10302"/>
        <dbReference type="Rhea" id="RHEA-COMP:10303"/>
        <dbReference type="ChEBI" id="CHEBI:15378"/>
        <dbReference type="ChEBI" id="CHEBI:16240"/>
        <dbReference type="ChEBI" id="CHEBI:18421"/>
        <dbReference type="ChEBI" id="CHEBI:29033"/>
        <dbReference type="ChEBI" id="CHEBI:29034"/>
        <dbReference type="EC" id="1.15.1.2"/>
    </reaction>
</comment>
<protein>
    <recommendedName>
        <fullName evidence="3">Desulfoferrodoxin</fullName>
        <ecNumber evidence="2">1.15.1.2</ecNumber>
    </recommendedName>
    <alternativeName>
        <fullName evidence="9">Superoxide reductase</fullName>
    </alternativeName>
</protein>
<dbReference type="InterPro" id="IPR004462">
    <property type="entry name" value="Desulfoferrodoxin_N"/>
</dbReference>
<dbReference type="EC" id="1.15.1.2" evidence="2"/>
<dbReference type="PANTHER" id="PTHR36541:SF1">
    <property type="entry name" value="SUPEROXIDE REDUCTASE-RELATED"/>
    <property type="match status" value="1"/>
</dbReference>
<dbReference type="InterPro" id="IPR051233">
    <property type="entry name" value="Desulfoferrodoxin_SOR"/>
</dbReference>
<dbReference type="Pfam" id="PF06397">
    <property type="entry name" value="Desulfoferrod_N"/>
    <property type="match status" value="1"/>
</dbReference>
<dbReference type="SUPFAM" id="SSF49367">
    <property type="entry name" value="Superoxide reductase-like"/>
    <property type="match status" value="1"/>
</dbReference>
<sequence length="126" mass="13873">MTETKFYHCNHCGNVVVTVSDGGKTPDCCGDPMELLVAQTEGPGAERHVPVVTRDDGRIVVRVGEVRHDMVAEHLIEWIALECDGRLCLKFLRWEEEPRAAFGSCGAAGGTVYAYCNLHGLWKAEL</sequence>
<feature type="domain" description="Desulfoferrodoxin ferrous iron-binding" evidence="11">
    <location>
        <begin position="45"/>
        <end position="124"/>
    </location>
</feature>
<feature type="domain" description="Desulfoferrodoxin N-terminal" evidence="12">
    <location>
        <begin position="5"/>
        <end position="36"/>
    </location>
</feature>
<keyword evidence="6" id="KW-0249">Electron transport</keyword>
<dbReference type="SUPFAM" id="SSF57802">
    <property type="entry name" value="Rubredoxin-like"/>
    <property type="match status" value="1"/>
</dbReference>
<dbReference type="Proteomes" id="UP000824029">
    <property type="component" value="Unassembled WGS sequence"/>
</dbReference>
<keyword evidence="5" id="KW-0479">Metal-binding</keyword>
<evidence type="ECO:0000256" key="8">
    <source>
        <dbReference type="ARBA" id="ARBA00024690"/>
    </source>
</evidence>
<evidence type="ECO:0000259" key="12">
    <source>
        <dbReference type="Pfam" id="PF06397"/>
    </source>
</evidence>
<evidence type="ECO:0000256" key="9">
    <source>
        <dbReference type="ARBA" id="ARBA00031398"/>
    </source>
</evidence>
<reference evidence="13" key="1">
    <citation type="journal article" date="2021" name="PeerJ">
        <title>Extensive microbial diversity within the chicken gut microbiome revealed by metagenomics and culture.</title>
        <authorList>
            <person name="Gilroy R."/>
            <person name="Ravi A."/>
            <person name="Getino M."/>
            <person name="Pursley I."/>
            <person name="Horton D.L."/>
            <person name="Alikhan N.F."/>
            <person name="Baker D."/>
            <person name="Gharbi K."/>
            <person name="Hall N."/>
            <person name="Watson M."/>
            <person name="Adriaenssens E.M."/>
            <person name="Foster-Nyarko E."/>
            <person name="Jarju S."/>
            <person name="Secka A."/>
            <person name="Antonio M."/>
            <person name="Oren A."/>
            <person name="Chaudhuri R.R."/>
            <person name="La Ragione R."/>
            <person name="Hildebrand F."/>
            <person name="Pallen M.J."/>
        </authorList>
    </citation>
    <scope>NUCLEOTIDE SEQUENCE</scope>
    <source>
        <strain evidence="13">ChiHecolR3B27-1887</strain>
    </source>
</reference>
<evidence type="ECO:0000256" key="3">
    <source>
        <dbReference type="ARBA" id="ARBA00014839"/>
    </source>
</evidence>
<proteinExistence type="inferred from homology"/>
<evidence type="ECO:0000259" key="11">
    <source>
        <dbReference type="Pfam" id="PF01880"/>
    </source>
</evidence>
<evidence type="ECO:0000256" key="7">
    <source>
        <dbReference type="ARBA" id="ARBA00023004"/>
    </source>
</evidence>
<reference evidence="13" key="2">
    <citation type="submission" date="2021-04" db="EMBL/GenBank/DDBJ databases">
        <authorList>
            <person name="Gilroy R."/>
        </authorList>
    </citation>
    <scope>NUCLEOTIDE SEQUENCE</scope>
    <source>
        <strain evidence="13">ChiHecolR3B27-1887</strain>
    </source>
</reference>
<name>A0A9D2DIB7_9ACTN</name>
<dbReference type="EMBL" id="DXBZ01000012">
    <property type="protein sequence ID" value="HIZ17587.1"/>
    <property type="molecule type" value="Genomic_DNA"/>
</dbReference>
<comment type="similarity">
    <text evidence="1">Belongs to the desulfoferrodoxin family.</text>
</comment>